<keyword evidence="2" id="KW-1185">Reference proteome</keyword>
<dbReference type="OrthoDB" id="164951at2759"/>
<evidence type="ECO:0000313" key="1">
    <source>
        <dbReference type="EMBL" id="KAG1802388.1"/>
    </source>
</evidence>
<feature type="non-terminal residue" evidence="1">
    <location>
        <position position="1"/>
    </location>
</feature>
<accession>A0A9P7J4R2</accession>
<dbReference type="Proteomes" id="UP000807769">
    <property type="component" value="Unassembled WGS sequence"/>
</dbReference>
<proteinExistence type="predicted"/>
<gene>
    <name evidence="1" type="ORF">BJ212DRAFT_1285933</name>
</gene>
<name>A0A9P7J4R2_9AGAM</name>
<reference evidence="1" key="1">
    <citation type="journal article" date="2020" name="New Phytol.">
        <title>Comparative genomics reveals dynamic genome evolution in host specialist ectomycorrhizal fungi.</title>
        <authorList>
            <person name="Lofgren L.A."/>
            <person name="Nguyen N.H."/>
            <person name="Vilgalys R."/>
            <person name="Ruytinx J."/>
            <person name="Liao H.L."/>
            <person name="Branco S."/>
            <person name="Kuo A."/>
            <person name="LaButti K."/>
            <person name="Lipzen A."/>
            <person name="Andreopoulos W."/>
            <person name="Pangilinan J."/>
            <person name="Riley R."/>
            <person name="Hundley H."/>
            <person name="Na H."/>
            <person name="Barry K."/>
            <person name="Grigoriev I.V."/>
            <person name="Stajich J.E."/>
            <person name="Kennedy P.G."/>
        </authorList>
    </citation>
    <scope>NUCLEOTIDE SEQUENCE</scope>
    <source>
        <strain evidence="1">MN1</strain>
    </source>
</reference>
<evidence type="ECO:0000313" key="2">
    <source>
        <dbReference type="Proteomes" id="UP000807769"/>
    </source>
</evidence>
<dbReference type="EMBL" id="JABBWG010000080">
    <property type="protein sequence ID" value="KAG1802388.1"/>
    <property type="molecule type" value="Genomic_DNA"/>
</dbReference>
<comment type="caution">
    <text evidence="1">The sequence shown here is derived from an EMBL/GenBank/DDBJ whole genome shotgun (WGS) entry which is preliminary data.</text>
</comment>
<protein>
    <submittedName>
        <fullName evidence="1">Uncharacterized protein</fullName>
    </submittedName>
</protein>
<organism evidence="1 2">
    <name type="scientific">Suillus subaureus</name>
    <dbReference type="NCBI Taxonomy" id="48587"/>
    <lineage>
        <taxon>Eukaryota</taxon>
        <taxon>Fungi</taxon>
        <taxon>Dikarya</taxon>
        <taxon>Basidiomycota</taxon>
        <taxon>Agaricomycotina</taxon>
        <taxon>Agaricomycetes</taxon>
        <taxon>Agaricomycetidae</taxon>
        <taxon>Boletales</taxon>
        <taxon>Suillineae</taxon>
        <taxon>Suillaceae</taxon>
        <taxon>Suillus</taxon>
    </lineage>
</organism>
<dbReference type="GeneID" id="64625932"/>
<dbReference type="AlphaFoldDB" id="A0A9P7J4R2"/>
<sequence length="60" mass="6546">LFPAMSANGVVHPGQPISHDTIQKWINESTTGTGIHGNFSTHCFHQGGTQHWFMFAPVGQ</sequence>
<dbReference type="RefSeq" id="XP_041186251.1">
    <property type="nucleotide sequence ID" value="XM_041331915.1"/>
</dbReference>